<keyword evidence="5 7" id="KW-0573">Peptidoglycan synthesis</keyword>
<dbReference type="GO" id="GO:0008360">
    <property type="term" value="P:regulation of cell shape"/>
    <property type="evidence" value="ECO:0007669"/>
    <property type="project" value="UniProtKB-UniRule"/>
</dbReference>
<dbReference type="InterPro" id="IPR002477">
    <property type="entry name" value="Peptidoglycan-bd-like"/>
</dbReference>
<evidence type="ECO:0000259" key="8">
    <source>
        <dbReference type="PROSITE" id="PS52029"/>
    </source>
</evidence>
<reference evidence="9 10" key="1">
    <citation type="submission" date="2020-03" db="EMBL/GenBank/DDBJ databases">
        <title>Complete genome sequence of Monaibacterium sp. ALG8 with diverse plasmids.</title>
        <authorList>
            <person name="Sun C."/>
        </authorList>
    </citation>
    <scope>NUCLEOTIDE SEQUENCE [LARGE SCALE GENOMIC DNA]</scope>
    <source>
        <strain evidence="9 10">ALG8</strain>
    </source>
</reference>
<keyword evidence="4 7" id="KW-0133">Cell shape</keyword>
<feature type="active site" description="Nucleophile" evidence="7">
    <location>
        <position position="274"/>
    </location>
</feature>
<dbReference type="InterPro" id="IPR036365">
    <property type="entry name" value="PGBD-like_sf"/>
</dbReference>
<keyword evidence="6 7" id="KW-0961">Cell wall biogenesis/degradation</keyword>
<dbReference type="Pfam" id="PF01471">
    <property type="entry name" value="PG_binding_1"/>
    <property type="match status" value="1"/>
</dbReference>
<comment type="similarity">
    <text evidence="2">Belongs to the YkuD family.</text>
</comment>
<dbReference type="GO" id="GO:0018104">
    <property type="term" value="P:peptidoglycan-protein cross-linking"/>
    <property type="evidence" value="ECO:0007669"/>
    <property type="project" value="TreeGrafter"/>
</dbReference>
<dbReference type="GO" id="GO:0071555">
    <property type="term" value="P:cell wall organization"/>
    <property type="evidence" value="ECO:0007669"/>
    <property type="project" value="UniProtKB-UniRule"/>
</dbReference>
<dbReference type="Gene3D" id="1.10.101.10">
    <property type="entry name" value="PGBD-like superfamily/PGBD"/>
    <property type="match status" value="1"/>
</dbReference>
<sequence>MPATPTVEEIEAAQFTGAPLADGQSALTVRVQVLLDRAGISPGIIDGYKGAMSESAIRAYEHREGLIVDGLLDEEVWIGLGGSMATGITMTYVITHEDTQITPDLPDDYARKAQLDWLGFEHVAEGIAERFHMDEDFLRDLNPDATFTQGEAITVVDPGPSLEEEVARIEISERRLRAYDGQGGVVASYPVAVGSRTLPSPSGLHRVDAVAVEPNYTYRPDVNFQQDDNTEPLILPPGPNGPVGLVWIDLSKPTYGIHGTASPAKLYEEASHGCVRMTNWDARELAHMVDTGIEVEFVE</sequence>
<keyword evidence="3" id="KW-0808">Transferase</keyword>
<evidence type="ECO:0000256" key="1">
    <source>
        <dbReference type="ARBA" id="ARBA00004752"/>
    </source>
</evidence>
<dbReference type="EMBL" id="CP049811">
    <property type="protein sequence ID" value="QIK42003.1"/>
    <property type="molecule type" value="Genomic_DNA"/>
</dbReference>
<dbReference type="PANTHER" id="PTHR30582:SF30">
    <property type="entry name" value="BLR4375 PROTEIN"/>
    <property type="match status" value="1"/>
</dbReference>
<dbReference type="GO" id="GO:0071972">
    <property type="term" value="F:peptidoglycan L,D-transpeptidase activity"/>
    <property type="evidence" value="ECO:0007669"/>
    <property type="project" value="TreeGrafter"/>
</dbReference>
<dbReference type="SUPFAM" id="SSF141523">
    <property type="entry name" value="L,D-transpeptidase catalytic domain-like"/>
    <property type="match status" value="1"/>
</dbReference>
<evidence type="ECO:0000256" key="5">
    <source>
        <dbReference type="ARBA" id="ARBA00022984"/>
    </source>
</evidence>
<evidence type="ECO:0000313" key="9">
    <source>
        <dbReference type="EMBL" id="QIK42003.1"/>
    </source>
</evidence>
<dbReference type="PROSITE" id="PS52029">
    <property type="entry name" value="LD_TPASE"/>
    <property type="match status" value="1"/>
</dbReference>
<dbReference type="InterPro" id="IPR036366">
    <property type="entry name" value="PGBDSf"/>
</dbReference>
<accession>A0A6G7VPJ4</accession>
<feature type="domain" description="L,D-TPase catalytic" evidence="8">
    <location>
        <begin position="165"/>
        <end position="298"/>
    </location>
</feature>
<dbReference type="Gene3D" id="2.40.440.10">
    <property type="entry name" value="L,D-transpeptidase catalytic domain-like"/>
    <property type="match status" value="1"/>
</dbReference>
<dbReference type="GO" id="GO:0005576">
    <property type="term" value="C:extracellular region"/>
    <property type="evidence" value="ECO:0007669"/>
    <property type="project" value="TreeGrafter"/>
</dbReference>
<evidence type="ECO:0000256" key="3">
    <source>
        <dbReference type="ARBA" id="ARBA00022679"/>
    </source>
</evidence>
<evidence type="ECO:0000256" key="2">
    <source>
        <dbReference type="ARBA" id="ARBA00005992"/>
    </source>
</evidence>
<dbReference type="InterPro" id="IPR050979">
    <property type="entry name" value="LD-transpeptidase"/>
</dbReference>
<gene>
    <name evidence="9" type="ORF">G8E03_03905</name>
</gene>
<dbReference type="PANTHER" id="PTHR30582">
    <property type="entry name" value="L,D-TRANSPEPTIDASE"/>
    <property type="match status" value="1"/>
</dbReference>
<evidence type="ECO:0000313" key="10">
    <source>
        <dbReference type="Proteomes" id="UP000500791"/>
    </source>
</evidence>
<evidence type="ECO:0000256" key="4">
    <source>
        <dbReference type="ARBA" id="ARBA00022960"/>
    </source>
</evidence>
<dbReference type="InterPro" id="IPR005490">
    <property type="entry name" value="LD_TPept_cat_dom"/>
</dbReference>
<name>A0A6G7VPJ4_9RHOB</name>
<dbReference type="GO" id="GO:0016740">
    <property type="term" value="F:transferase activity"/>
    <property type="evidence" value="ECO:0007669"/>
    <property type="project" value="UniProtKB-KW"/>
</dbReference>
<evidence type="ECO:0000256" key="7">
    <source>
        <dbReference type="PROSITE-ProRule" id="PRU01373"/>
    </source>
</evidence>
<dbReference type="UniPathway" id="UPA00219"/>
<dbReference type="CDD" id="cd16913">
    <property type="entry name" value="YkuD_like"/>
    <property type="match status" value="1"/>
</dbReference>
<dbReference type="InterPro" id="IPR038063">
    <property type="entry name" value="Transpep_catalytic_dom"/>
</dbReference>
<keyword evidence="10" id="KW-1185">Reference proteome</keyword>
<protein>
    <submittedName>
        <fullName evidence="9">Murein L,D-transpeptidase</fullName>
    </submittedName>
</protein>
<evidence type="ECO:0000256" key="6">
    <source>
        <dbReference type="ARBA" id="ARBA00023316"/>
    </source>
</evidence>
<dbReference type="Proteomes" id="UP000500791">
    <property type="component" value="Chromosome"/>
</dbReference>
<dbReference type="KEGG" id="mon:G8E03_03905"/>
<feature type="active site" description="Proton donor/acceptor" evidence="7">
    <location>
        <position position="258"/>
    </location>
</feature>
<comment type="pathway">
    <text evidence="1 7">Cell wall biogenesis; peptidoglycan biosynthesis.</text>
</comment>
<dbReference type="SUPFAM" id="SSF47090">
    <property type="entry name" value="PGBD-like"/>
    <property type="match status" value="1"/>
</dbReference>
<organism evidence="9 10">
    <name type="scientific">Pontivivens nitratireducens</name>
    <dbReference type="NCBI Taxonomy" id="2758038"/>
    <lineage>
        <taxon>Bacteria</taxon>
        <taxon>Pseudomonadati</taxon>
        <taxon>Pseudomonadota</taxon>
        <taxon>Alphaproteobacteria</taxon>
        <taxon>Rhodobacterales</taxon>
        <taxon>Paracoccaceae</taxon>
        <taxon>Pontivivens</taxon>
    </lineage>
</organism>
<proteinExistence type="inferred from homology"/>
<dbReference type="AlphaFoldDB" id="A0A6G7VPJ4"/>
<dbReference type="Pfam" id="PF03734">
    <property type="entry name" value="YkuD"/>
    <property type="match status" value="1"/>
</dbReference>